<evidence type="ECO:0000313" key="3">
    <source>
        <dbReference type="Proteomes" id="UP000716291"/>
    </source>
</evidence>
<gene>
    <name evidence="2" type="ORF">G6F64_009841</name>
</gene>
<dbReference type="AlphaFoldDB" id="A0A9P7BP80"/>
<proteinExistence type="predicted"/>
<reference evidence="2" key="1">
    <citation type="journal article" date="2020" name="Microb. Genom.">
        <title>Genetic diversity of clinical and environmental Mucorales isolates obtained from an investigation of mucormycosis cases among solid organ transplant recipients.</title>
        <authorList>
            <person name="Nguyen M.H."/>
            <person name="Kaul D."/>
            <person name="Muto C."/>
            <person name="Cheng S.J."/>
            <person name="Richter R.A."/>
            <person name="Bruno V.M."/>
            <person name="Liu G."/>
            <person name="Beyhan S."/>
            <person name="Sundermann A.J."/>
            <person name="Mounaud S."/>
            <person name="Pasculle A.W."/>
            <person name="Nierman W.C."/>
            <person name="Driscoll E."/>
            <person name="Cumbie R."/>
            <person name="Clancy C.J."/>
            <person name="Dupont C.L."/>
        </authorList>
    </citation>
    <scope>NUCLEOTIDE SEQUENCE</scope>
    <source>
        <strain evidence="2">GL11</strain>
    </source>
</reference>
<evidence type="ECO:0000313" key="2">
    <source>
        <dbReference type="EMBL" id="KAG1303707.1"/>
    </source>
</evidence>
<keyword evidence="3" id="KW-1185">Reference proteome</keyword>
<organism evidence="2 3">
    <name type="scientific">Rhizopus oryzae</name>
    <name type="common">Mucormycosis agent</name>
    <name type="synonym">Rhizopus arrhizus var. delemar</name>
    <dbReference type="NCBI Taxonomy" id="64495"/>
    <lineage>
        <taxon>Eukaryota</taxon>
        <taxon>Fungi</taxon>
        <taxon>Fungi incertae sedis</taxon>
        <taxon>Mucoromycota</taxon>
        <taxon>Mucoromycotina</taxon>
        <taxon>Mucoromycetes</taxon>
        <taxon>Mucorales</taxon>
        <taxon>Mucorineae</taxon>
        <taxon>Rhizopodaceae</taxon>
        <taxon>Rhizopus</taxon>
    </lineage>
</organism>
<accession>A0A9P7BP80</accession>
<dbReference type="OrthoDB" id="2276070at2759"/>
<sequence>MHLSQVLDRVQGNKLGLNKSNDVGYIDSLRSSNIHLNADIDITSSDKQPNKKVVGILSHLSYRVPSSTLQLKASISPVNQDKIKQLGSTVHLGFRTPSDVHAKKTGFSQFPTEITARVRRVDLLENNFLLELIPFAADQPHALTVSSETKESTSQDTSDDKEKTRYHLKGKEQLNELMDSAVLL</sequence>
<dbReference type="Proteomes" id="UP000716291">
    <property type="component" value="Unassembled WGS sequence"/>
</dbReference>
<comment type="caution">
    <text evidence="2">The sequence shown here is derived from an EMBL/GenBank/DDBJ whole genome shotgun (WGS) entry which is preliminary data.</text>
</comment>
<dbReference type="EMBL" id="JAANQT010001885">
    <property type="protein sequence ID" value="KAG1303707.1"/>
    <property type="molecule type" value="Genomic_DNA"/>
</dbReference>
<name>A0A9P7BP80_RHIOR</name>
<evidence type="ECO:0000256" key="1">
    <source>
        <dbReference type="SAM" id="MobiDB-lite"/>
    </source>
</evidence>
<protein>
    <submittedName>
        <fullName evidence="2">Uncharacterized protein</fullName>
    </submittedName>
</protein>
<feature type="region of interest" description="Disordered" evidence="1">
    <location>
        <begin position="144"/>
        <end position="165"/>
    </location>
</feature>
<feature type="compositionally biased region" description="Basic and acidic residues" evidence="1">
    <location>
        <begin position="148"/>
        <end position="165"/>
    </location>
</feature>